<dbReference type="AlphaFoldDB" id="A0A8H7W2C2"/>
<protein>
    <submittedName>
        <fullName evidence="2">Uncharacterized protein</fullName>
    </submittedName>
</protein>
<evidence type="ECO:0000313" key="3">
    <source>
        <dbReference type="Proteomes" id="UP000664132"/>
    </source>
</evidence>
<dbReference type="Proteomes" id="UP000664132">
    <property type="component" value="Unassembled WGS sequence"/>
</dbReference>
<proteinExistence type="predicted"/>
<sequence length="209" mass="23369">MKTPAHREADEPADEYSDLASVHSDNETAIKHRRKHKRGGRKTSYEDPTPEETAGLLGPEDEKNDVDDNQDEDDTCRYCSRKAKPEKIERQPRRRIQEPFETGIRAFNVRKAAGSRRPVGVRATSDKKKTKSPAPKPAVKRTSSSKSDDAGYESQSQGSSSKTTEEQEATEEPDEEPPGKPMSIRLDLDLMIEVFLKAKIKGAVTVTFL</sequence>
<reference evidence="2" key="1">
    <citation type="submission" date="2021-02" db="EMBL/GenBank/DDBJ databases">
        <title>Genome sequence Cadophora malorum strain M34.</title>
        <authorList>
            <person name="Stefanovic E."/>
            <person name="Vu D."/>
            <person name="Scully C."/>
            <person name="Dijksterhuis J."/>
            <person name="Roader J."/>
            <person name="Houbraken J."/>
        </authorList>
    </citation>
    <scope>NUCLEOTIDE SEQUENCE</scope>
    <source>
        <strain evidence="2">M34</strain>
    </source>
</reference>
<gene>
    <name evidence="2" type="ORF">IFR04_014308</name>
</gene>
<feature type="compositionally biased region" description="Basic and acidic residues" evidence="1">
    <location>
        <begin position="83"/>
        <end position="98"/>
    </location>
</feature>
<feature type="compositionally biased region" description="Basic residues" evidence="1">
    <location>
        <begin position="31"/>
        <end position="41"/>
    </location>
</feature>
<keyword evidence="3" id="KW-1185">Reference proteome</keyword>
<feature type="compositionally biased region" description="Acidic residues" evidence="1">
    <location>
        <begin position="62"/>
        <end position="74"/>
    </location>
</feature>
<evidence type="ECO:0000256" key="1">
    <source>
        <dbReference type="SAM" id="MobiDB-lite"/>
    </source>
</evidence>
<feature type="region of interest" description="Disordered" evidence="1">
    <location>
        <begin position="1"/>
        <end position="184"/>
    </location>
</feature>
<feature type="compositionally biased region" description="Acidic residues" evidence="1">
    <location>
        <begin position="166"/>
        <end position="176"/>
    </location>
</feature>
<comment type="caution">
    <text evidence="2">The sequence shown here is derived from an EMBL/GenBank/DDBJ whole genome shotgun (WGS) entry which is preliminary data.</text>
</comment>
<organism evidence="2 3">
    <name type="scientific">Cadophora malorum</name>
    <dbReference type="NCBI Taxonomy" id="108018"/>
    <lineage>
        <taxon>Eukaryota</taxon>
        <taxon>Fungi</taxon>
        <taxon>Dikarya</taxon>
        <taxon>Ascomycota</taxon>
        <taxon>Pezizomycotina</taxon>
        <taxon>Leotiomycetes</taxon>
        <taxon>Helotiales</taxon>
        <taxon>Ploettnerulaceae</taxon>
        <taxon>Cadophora</taxon>
    </lineage>
</organism>
<feature type="compositionally biased region" description="Basic and acidic residues" evidence="1">
    <location>
        <begin position="1"/>
        <end position="10"/>
    </location>
</feature>
<evidence type="ECO:0000313" key="2">
    <source>
        <dbReference type="EMBL" id="KAG4412557.1"/>
    </source>
</evidence>
<dbReference type="EMBL" id="JAFJYH010000369">
    <property type="protein sequence ID" value="KAG4412557.1"/>
    <property type="molecule type" value="Genomic_DNA"/>
</dbReference>
<name>A0A8H7W2C2_9HELO</name>
<feature type="compositionally biased region" description="Polar residues" evidence="1">
    <location>
        <begin position="153"/>
        <end position="162"/>
    </location>
</feature>
<accession>A0A8H7W2C2</accession>
<dbReference type="OrthoDB" id="2873061at2759"/>